<dbReference type="Pfam" id="PF21516">
    <property type="entry name" value="YqeH-like_C"/>
    <property type="match status" value="1"/>
</dbReference>
<dbReference type="RefSeq" id="WP_016338835.1">
    <property type="nucleotide sequence ID" value="NC_021280.1"/>
</dbReference>
<dbReference type="OrthoDB" id="9773841at2"/>
<dbReference type="KEGG" id="scr:SCHRY_v1c04290"/>
<feature type="domain" description="NOA1/YqeH-like C-terminal" evidence="2">
    <location>
        <begin position="268"/>
        <end position="354"/>
    </location>
</feature>
<reference evidence="3 4" key="1">
    <citation type="journal article" date="2013" name="Genome Biol. Evol.">
        <title>Complete genomes of two dipteran-associated spiroplasmas provided insights into the origin, dynamics, and impacts of viral invasion in spiroplasma.</title>
        <authorList>
            <person name="Ku C."/>
            <person name="Lo W.S."/>
            <person name="Chen L.L."/>
            <person name="Kuo C.H."/>
        </authorList>
    </citation>
    <scope>NUCLEOTIDE SEQUENCE [LARGE SCALE GENOMIC DNA]</scope>
    <source>
        <strain evidence="3 4">DF-1</strain>
    </source>
</reference>
<dbReference type="PANTHER" id="PTHR46434:SF1">
    <property type="entry name" value="GENETIC INTERACTOR OF PROHIBITINS 3, MITOCHONDRIAL"/>
    <property type="match status" value="1"/>
</dbReference>
<dbReference type="PATRIC" id="fig|1276227.3.peg.428"/>
<evidence type="ECO:0000259" key="2">
    <source>
        <dbReference type="Pfam" id="PF21516"/>
    </source>
</evidence>
<dbReference type="HOGENOM" id="CLU_017878_0_2_14"/>
<proteinExistence type="predicted"/>
<dbReference type="STRING" id="1276227.SCHRY_v1c04290"/>
<protein>
    <submittedName>
        <fullName evidence="3">GTP-binding protein YqeH</fullName>
    </submittedName>
</protein>
<evidence type="ECO:0000313" key="4">
    <source>
        <dbReference type="Proteomes" id="UP000013964"/>
    </source>
</evidence>
<dbReference type="EMBL" id="CP005077">
    <property type="protein sequence ID" value="AGM25010.1"/>
    <property type="molecule type" value="Genomic_DNA"/>
</dbReference>
<dbReference type="InterPro" id="IPR027417">
    <property type="entry name" value="P-loop_NTPase"/>
</dbReference>
<feature type="domain" description="G" evidence="1">
    <location>
        <begin position="159"/>
        <end position="235"/>
    </location>
</feature>
<dbReference type="InterPro" id="IPR006073">
    <property type="entry name" value="GTP-bd"/>
</dbReference>
<dbReference type="PANTHER" id="PTHR46434">
    <property type="entry name" value="GENETIC INTERACTOR OF PROHIBITINS 3, MITOCHONDRIAL"/>
    <property type="match status" value="1"/>
</dbReference>
<accession>R4UFS0</accession>
<organism evidence="3 4">
    <name type="scientific">Spiroplasma chrysopicola DF-1</name>
    <dbReference type="NCBI Taxonomy" id="1276227"/>
    <lineage>
        <taxon>Bacteria</taxon>
        <taxon>Bacillati</taxon>
        <taxon>Mycoplasmatota</taxon>
        <taxon>Mollicutes</taxon>
        <taxon>Entomoplasmatales</taxon>
        <taxon>Spiroplasmataceae</taxon>
        <taxon>Spiroplasma</taxon>
    </lineage>
</organism>
<gene>
    <name evidence="3" type="primary">yqeH</name>
    <name evidence="3" type="ORF">SCHRY_v1c04290</name>
</gene>
<dbReference type="eggNOG" id="COG1161">
    <property type="taxonomic scope" value="Bacteria"/>
</dbReference>
<sequence>MTSYKTCHGCGITMQSEYSDQIGYVKDLEQNYCYRCFRLTNYNELIDYDVAEIDFLKQIVTTYDKNNTYCYLLDIYDLYGSRNLELEKLIVNNNVIIIINKIDLVIKLTNPKKIINYVKSIFVDSPLYNKITKILLVSAIKNYQLDKLYHLISNQQGPVYFVGTSNTGKSTLLNSLIKLTNQQQKITVANSFATTLATIEVNLGTKNKIYDTPGVKNEHNIIHYLAKKNQKELIVNQLIRPVTFQLNNEQTIFYQGLASFTYLAGSKSNFHFYKNNKIELHRTKLSNKNNYFINHAQYDNLNLADYQNWKATRFKIKSSKLYSLFISGLGWITFEGFVGQEIMIETNENVAVWLKIGFI</sequence>
<dbReference type="InterPro" id="IPR050896">
    <property type="entry name" value="Mito_lipid_metab_GTPase"/>
</dbReference>
<dbReference type="AlphaFoldDB" id="R4UFS0"/>
<keyword evidence="4" id="KW-1185">Reference proteome</keyword>
<dbReference type="Proteomes" id="UP000013964">
    <property type="component" value="Chromosome"/>
</dbReference>
<dbReference type="GO" id="GO:0005525">
    <property type="term" value="F:GTP binding"/>
    <property type="evidence" value="ECO:0007669"/>
    <property type="project" value="InterPro"/>
</dbReference>
<dbReference type="InterPro" id="IPR048422">
    <property type="entry name" value="NOA1/YqeH-like_C"/>
</dbReference>
<evidence type="ECO:0000259" key="1">
    <source>
        <dbReference type="Pfam" id="PF01926"/>
    </source>
</evidence>
<dbReference type="Pfam" id="PF01926">
    <property type="entry name" value="MMR_HSR1"/>
    <property type="match status" value="1"/>
</dbReference>
<dbReference type="SUPFAM" id="SSF52540">
    <property type="entry name" value="P-loop containing nucleoside triphosphate hydrolases"/>
    <property type="match status" value="2"/>
</dbReference>
<dbReference type="Gene3D" id="3.40.50.300">
    <property type="entry name" value="P-loop containing nucleotide triphosphate hydrolases"/>
    <property type="match status" value="1"/>
</dbReference>
<name>R4UFS0_9MOLU</name>
<evidence type="ECO:0000313" key="3">
    <source>
        <dbReference type="EMBL" id="AGM25010.1"/>
    </source>
</evidence>